<reference evidence="5" key="1">
    <citation type="submission" date="2024-01" db="EMBL/GenBank/DDBJ databases">
        <authorList>
            <person name="Webb A."/>
        </authorList>
    </citation>
    <scope>NUCLEOTIDE SEQUENCE</scope>
    <source>
        <strain evidence="5">Pm1</strain>
    </source>
</reference>
<evidence type="ECO:0000313" key="6">
    <source>
        <dbReference type="Proteomes" id="UP001162060"/>
    </source>
</evidence>
<dbReference type="PANTHER" id="PTHR31836">
    <property type="match status" value="1"/>
</dbReference>
<feature type="chain" id="PRO_5043987733" description="Expansin-like EG45 domain-containing protein" evidence="4">
    <location>
        <begin position="23"/>
        <end position="636"/>
    </location>
</feature>
<dbReference type="SUPFAM" id="SSF50685">
    <property type="entry name" value="Barwin-like endoglucanases"/>
    <property type="match status" value="1"/>
</dbReference>
<accession>A0AAV1UYU3</accession>
<protein>
    <recommendedName>
        <fullName evidence="7">Expansin-like EG45 domain-containing protein</fullName>
    </recommendedName>
</protein>
<comment type="caution">
    <text evidence="5">The sequence shown here is derived from an EMBL/GenBank/DDBJ whole genome shotgun (WGS) entry which is preliminary data.</text>
</comment>
<feature type="signal peptide" evidence="4">
    <location>
        <begin position="1"/>
        <end position="22"/>
    </location>
</feature>
<feature type="region of interest" description="Disordered" evidence="2">
    <location>
        <begin position="370"/>
        <end position="413"/>
    </location>
</feature>
<evidence type="ECO:0000256" key="1">
    <source>
        <dbReference type="ARBA" id="ARBA00022729"/>
    </source>
</evidence>
<evidence type="ECO:0000256" key="2">
    <source>
        <dbReference type="SAM" id="MobiDB-lite"/>
    </source>
</evidence>
<gene>
    <name evidence="5" type="ORF">PM001_LOCUS24845</name>
</gene>
<feature type="compositionally biased region" description="Polar residues" evidence="2">
    <location>
        <begin position="480"/>
        <end position="489"/>
    </location>
</feature>
<feature type="compositionally biased region" description="Polar residues" evidence="2">
    <location>
        <begin position="531"/>
        <end position="546"/>
    </location>
</feature>
<feature type="compositionally biased region" description="Polar residues" evidence="2">
    <location>
        <begin position="584"/>
        <end position="600"/>
    </location>
</feature>
<evidence type="ECO:0008006" key="7">
    <source>
        <dbReference type="Google" id="ProtNLM"/>
    </source>
</evidence>
<dbReference type="Proteomes" id="UP001162060">
    <property type="component" value="Unassembled WGS sequence"/>
</dbReference>
<evidence type="ECO:0000256" key="3">
    <source>
        <dbReference type="SAM" id="Phobius"/>
    </source>
</evidence>
<feature type="compositionally biased region" description="Low complexity" evidence="2">
    <location>
        <begin position="549"/>
        <end position="565"/>
    </location>
</feature>
<sequence length="636" mass="66811">MYRWTALVSAAVLVDLAASTTASVSSYDINDPMFGTCRLKGVAPSSANFKLYASLPNKDVGLNEACGRCITVKRGELTTSAYVLNVCDGCDSETVQLSRDALAALEIRPGGKKVRVTYEFDTCPSSLLSGDIKACLMEGASGTYVPLQFYNSHKVITAASINGVPATTTKANFLFSANPSFPSKTWYQNVDFSVTSDTGETLNSSLAFDSDSGCATSSVQFYSASTADGVDGNTSTSGSSSSGAIIGAVCGGIAALFLVVGSAIFVRRRKQASKDMDDPENEMENQFLSPAVKPLKAAPSTSYQDDRQTLASPTVDYAESFSPAANSKATNTKPGTMNSPLLMPAATAAVPAPVVAAPVAAKPLVARGQMPAAPASCPPGRSTSPSKAAPTTFAFSSNLDSSSRHPPVKTAPTLSAPVVHHQPLRTGFYDDDVEENRSSFDIDDMRETEARATSIDYSNRLDTEPSLAPFSAAEPYVNTVTSPQSNHRATSLRRPGSKLNAAKLSGRGDSGRYVNDLAVSNTDSYAPEAPRQTNGSIISNGANVASNRAEPSPSPDASALSAGPSYSTDTNTMTDSPVRDSYASRATQQNADLSTSQRSLGSMRESGGYSTDSLNILGYPYSKKSGRHHNSTEMQF</sequence>
<dbReference type="CDD" id="cd22191">
    <property type="entry name" value="DPBB_RlpA_EXP_N-like"/>
    <property type="match status" value="1"/>
</dbReference>
<dbReference type="EMBL" id="CAKLBY020000248">
    <property type="protein sequence ID" value="CAK7939695.1"/>
    <property type="molecule type" value="Genomic_DNA"/>
</dbReference>
<dbReference type="InterPro" id="IPR051477">
    <property type="entry name" value="Expansin_CellWall"/>
</dbReference>
<organism evidence="5 6">
    <name type="scientific">Peronospora matthiolae</name>
    <dbReference type="NCBI Taxonomy" id="2874970"/>
    <lineage>
        <taxon>Eukaryota</taxon>
        <taxon>Sar</taxon>
        <taxon>Stramenopiles</taxon>
        <taxon>Oomycota</taxon>
        <taxon>Peronosporomycetes</taxon>
        <taxon>Peronosporales</taxon>
        <taxon>Peronosporaceae</taxon>
        <taxon>Peronospora</taxon>
    </lineage>
</organism>
<evidence type="ECO:0000256" key="4">
    <source>
        <dbReference type="SAM" id="SignalP"/>
    </source>
</evidence>
<keyword evidence="3" id="KW-0472">Membrane</keyword>
<dbReference type="AlphaFoldDB" id="A0AAV1UYU3"/>
<dbReference type="Gene3D" id="2.40.40.10">
    <property type="entry name" value="RlpA-like domain"/>
    <property type="match status" value="1"/>
</dbReference>
<keyword evidence="3" id="KW-1133">Transmembrane helix</keyword>
<keyword evidence="3" id="KW-0812">Transmembrane</keyword>
<dbReference type="PANTHER" id="PTHR31836:SF21">
    <property type="entry name" value="EXPANSIN-LIKE PROTEIN 7"/>
    <property type="match status" value="1"/>
</dbReference>
<proteinExistence type="predicted"/>
<keyword evidence="1 4" id="KW-0732">Signal</keyword>
<name>A0AAV1UYU3_9STRA</name>
<feature type="compositionally biased region" description="Polar residues" evidence="2">
    <location>
        <begin position="566"/>
        <end position="575"/>
    </location>
</feature>
<feature type="region of interest" description="Disordered" evidence="2">
    <location>
        <begin position="480"/>
        <end position="636"/>
    </location>
</feature>
<dbReference type="InterPro" id="IPR036908">
    <property type="entry name" value="RlpA-like_sf"/>
</dbReference>
<evidence type="ECO:0000313" key="5">
    <source>
        <dbReference type="EMBL" id="CAK7939695.1"/>
    </source>
</evidence>
<feature type="transmembrane region" description="Helical" evidence="3">
    <location>
        <begin position="244"/>
        <end position="266"/>
    </location>
</feature>